<gene>
    <name evidence="2" type="ORF">AAHA92_02803</name>
</gene>
<reference evidence="2 3" key="1">
    <citation type="submission" date="2024-06" db="EMBL/GenBank/DDBJ databases">
        <title>A chromosome level genome sequence of Diviner's sage (Salvia divinorum).</title>
        <authorList>
            <person name="Ford S.A."/>
            <person name="Ro D.-K."/>
            <person name="Ness R.W."/>
            <person name="Phillips M.A."/>
        </authorList>
    </citation>
    <scope>NUCLEOTIDE SEQUENCE [LARGE SCALE GENOMIC DNA]</scope>
    <source>
        <strain evidence="2">SAF-2024a</strain>
        <tissue evidence="2">Leaf</tissue>
    </source>
</reference>
<organism evidence="2 3">
    <name type="scientific">Salvia divinorum</name>
    <name type="common">Maria pastora</name>
    <name type="synonym">Diviner's sage</name>
    <dbReference type="NCBI Taxonomy" id="28513"/>
    <lineage>
        <taxon>Eukaryota</taxon>
        <taxon>Viridiplantae</taxon>
        <taxon>Streptophyta</taxon>
        <taxon>Embryophyta</taxon>
        <taxon>Tracheophyta</taxon>
        <taxon>Spermatophyta</taxon>
        <taxon>Magnoliopsida</taxon>
        <taxon>eudicotyledons</taxon>
        <taxon>Gunneridae</taxon>
        <taxon>Pentapetalae</taxon>
        <taxon>asterids</taxon>
        <taxon>lamiids</taxon>
        <taxon>Lamiales</taxon>
        <taxon>Lamiaceae</taxon>
        <taxon>Nepetoideae</taxon>
        <taxon>Mentheae</taxon>
        <taxon>Salviinae</taxon>
        <taxon>Salvia</taxon>
        <taxon>Salvia subgen. Calosphace</taxon>
    </lineage>
</organism>
<dbReference type="PANTHER" id="PTHR33210">
    <property type="entry name" value="PROTODERMAL FACTOR 1"/>
    <property type="match status" value="1"/>
</dbReference>
<keyword evidence="2" id="KW-0808">Transferase</keyword>
<keyword evidence="2" id="KW-0804">Transcription</keyword>
<evidence type="ECO:0000313" key="2">
    <source>
        <dbReference type="EMBL" id="KAL1567313.1"/>
    </source>
</evidence>
<sequence>MAVAPSFHCICTPSFSYSSSKPIAMQRSCLVILFVQSLLICVVSGFEFEDQKNFFYTDPSTSTPPSISYTPPVTFAPSRGGTPPANSGSPPANRGHHTSSPSSPGRGYYHTPPRSTSGPPSTVTPGVAVPSPPSDPTSPPYTCTYWKKHPSVIWGLLGWWGSVGNAFGVSNVPGMGAKMNLLQALSNMRTDGYGEICRQGTAALLNSMIDAKFPYTSAQVRDAFAAALASSNAAAAQARLFKLANEGKTYPTS</sequence>
<name>A0ABD1IF17_SALDI</name>
<dbReference type="PANTHER" id="PTHR33210:SF18">
    <property type="entry name" value="PROTODERMAL FACTOR 1"/>
    <property type="match status" value="1"/>
</dbReference>
<feature type="compositionally biased region" description="Low complexity" evidence="1">
    <location>
        <begin position="111"/>
        <end position="127"/>
    </location>
</feature>
<dbReference type="GO" id="GO:0003899">
    <property type="term" value="F:DNA-directed RNA polymerase activity"/>
    <property type="evidence" value="ECO:0007669"/>
    <property type="project" value="UniProtKB-EC"/>
</dbReference>
<dbReference type="InterPro" id="IPR039923">
    <property type="entry name" value="Protodermal_1"/>
</dbReference>
<dbReference type="Proteomes" id="UP001567538">
    <property type="component" value="Unassembled WGS sequence"/>
</dbReference>
<dbReference type="AlphaFoldDB" id="A0ABD1IF17"/>
<proteinExistence type="predicted"/>
<comment type="caution">
    <text evidence="2">The sequence shown here is derived from an EMBL/GenBank/DDBJ whole genome shotgun (WGS) entry which is preliminary data.</text>
</comment>
<keyword evidence="2" id="KW-0548">Nucleotidyltransferase</keyword>
<feature type="region of interest" description="Disordered" evidence="1">
    <location>
        <begin position="60"/>
        <end position="135"/>
    </location>
</feature>
<evidence type="ECO:0000256" key="1">
    <source>
        <dbReference type="SAM" id="MobiDB-lite"/>
    </source>
</evidence>
<protein>
    <submittedName>
        <fullName evidence="2">DNA-directed RNA polymerase</fullName>
        <ecNumber evidence="2">2.7.7.6</ecNumber>
    </submittedName>
</protein>
<accession>A0ABD1IF17</accession>
<dbReference type="EC" id="2.7.7.6" evidence="2"/>
<evidence type="ECO:0000313" key="3">
    <source>
        <dbReference type="Proteomes" id="UP001567538"/>
    </source>
</evidence>
<keyword evidence="3" id="KW-1185">Reference proteome</keyword>
<keyword evidence="2" id="KW-0240">DNA-directed RNA polymerase</keyword>
<feature type="compositionally biased region" description="Low complexity" evidence="1">
    <location>
        <begin position="60"/>
        <end position="73"/>
    </location>
</feature>
<dbReference type="GO" id="GO:0000428">
    <property type="term" value="C:DNA-directed RNA polymerase complex"/>
    <property type="evidence" value="ECO:0007669"/>
    <property type="project" value="UniProtKB-KW"/>
</dbReference>
<dbReference type="EMBL" id="JBEAFC010000002">
    <property type="protein sequence ID" value="KAL1567313.1"/>
    <property type="molecule type" value="Genomic_DNA"/>
</dbReference>